<evidence type="ECO:0000256" key="12">
    <source>
        <dbReference type="SAM" id="MobiDB-lite"/>
    </source>
</evidence>
<feature type="region of interest" description="Disordered" evidence="12">
    <location>
        <begin position="618"/>
        <end position="646"/>
    </location>
</feature>
<feature type="compositionally biased region" description="Basic and acidic residues" evidence="12">
    <location>
        <begin position="765"/>
        <end position="793"/>
    </location>
</feature>
<feature type="region of interest" description="Disordered" evidence="12">
    <location>
        <begin position="362"/>
        <end position="435"/>
    </location>
</feature>
<dbReference type="EnsemblMetazoa" id="PPA31390.1">
    <property type="protein sequence ID" value="PPA31390.1"/>
    <property type="gene ID" value="WBGene00204255"/>
</dbReference>
<comment type="function">
    <text evidence="11">Component of the ESCRT-II complex (endosomal sorting complex required for transport II), which is required for multivesicular body (MVB) formation and sorting of endosomal cargo proteins into MVBs.</text>
</comment>
<evidence type="ECO:0000256" key="1">
    <source>
        <dbReference type="ARBA" id="ARBA00004123"/>
    </source>
</evidence>
<evidence type="ECO:0000313" key="13">
    <source>
        <dbReference type="EnsemblMetazoa" id="PPA31390.1"/>
    </source>
</evidence>
<organism evidence="13 14">
    <name type="scientific">Pristionchus pacificus</name>
    <name type="common">Parasitic nematode worm</name>
    <dbReference type="NCBI Taxonomy" id="54126"/>
    <lineage>
        <taxon>Eukaryota</taxon>
        <taxon>Metazoa</taxon>
        <taxon>Ecdysozoa</taxon>
        <taxon>Nematoda</taxon>
        <taxon>Chromadorea</taxon>
        <taxon>Rhabditida</taxon>
        <taxon>Rhabditina</taxon>
        <taxon>Diplogasteromorpha</taxon>
        <taxon>Diplogasteroidea</taxon>
        <taxon>Neodiplogasteridae</taxon>
        <taxon>Pristionchus</taxon>
    </lineage>
</organism>
<dbReference type="InterPro" id="IPR007854">
    <property type="entry name" value="Fip1_dom"/>
</dbReference>
<comment type="subunit">
    <text evidence="11">Component of the endosomal sorting complex required for transport II (ESCRT-II).</text>
</comment>
<dbReference type="Gene3D" id="1.10.10.10">
    <property type="entry name" value="Winged helix-like DNA-binding domain superfamily/Winged helix DNA-binding domain"/>
    <property type="match status" value="1"/>
</dbReference>
<dbReference type="GO" id="GO:0031902">
    <property type="term" value="C:late endosome membrane"/>
    <property type="evidence" value="ECO:0000318"/>
    <property type="project" value="GO_Central"/>
</dbReference>
<evidence type="ECO:0000313" key="14">
    <source>
        <dbReference type="Proteomes" id="UP000005239"/>
    </source>
</evidence>
<feature type="compositionally biased region" description="Gly residues" evidence="12">
    <location>
        <begin position="744"/>
        <end position="757"/>
    </location>
</feature>
<dbReference type="Gene3D" id="2.30.29.30">
    <property type="entry name" value="Pleckstrin-homology domain (PH domain)/Phosphotyrosine-binding domain (PTB)"/>
    <property type="match status" value="1"/>
</dbReference>
<dbReference type="PANTHER" id="PTHR13128">
    <property type="entry name" value="VACUOLAR PROTEIN-SORTING-ASSOCIATED PROTEIN 36"/>
    <property type="match status" value="1"/>
</dbReference>
<evidence type="ECO:0000256" key="8">
    <source>
        <dbReference type="ARBA" id="ARBA00022927"/>
    </source>
</evidence>
<dbReference type="FunFam" id="1.10.10.10:FF:000416">
    <property type="entry name" value="Vacuolar protein-sorting-associated protein 36"/>
    <property type="match status" value="1"/>
</dbReference>
<dbReference type="GO" id="GO:0000814">
    <property type="term" value="C:ESCRT II complex"/>
    <property type="evidence" value="ECO:0000318"/>
    <property type="project" value="GO_Central"/>
</dbReference>
<keyword evidence="5 11" id="KW-0813">Transport</keyword>
<name>A0A2A6BJ48_PRIPA</name>
<dbReference type="FunFam" id="2.30.29.30:FF:000600">
    <property type="entry name" value="CRE-TAG-318 protein"/>
    <property type="match status" value="1"/>
</dbReference>
<feature type="compositionally biased region" description="Basic and acidic residues" evidence="12">
    <location>
        <begin position="848"/>
        <end position="874"/>
    </location>
</feature>
<feature type="compositionally biased region" description="Basic and acidic residues" evidence="12">
    <location>
        <begin position="407"/>
        <end position="418"/>
    </location>
</feature>
<dbReference type="InterPro" id="IPR036388">
    <property type="entry name" value="WH-like_DNA-bd_sf"/>
</dbReference>
<comment type="similarity">
    <text evidence="3 11">Belongs to the VPS36 family.</text>
</comment>
<dbReference type="SUPFAM" id="SSF46785">
    <property type="entry name" value="Winged helix' DNA-binding domain"/>
    <property type="match status" value="1"/>
</dbReference>
<evidence type="ECO:0000256" key="11">
    <source>
        <dbReference type="RuleBase" id="RU367095"/>
    </source>
</evidence>
<evidence type="ECO:0000256" key="10">
    <source>
        <dbReference type="ARBA" id="ARBA00030114"/>
    </source>
</evidence>
<dbReference type="Pfam" id="PF05182">
    <property type="entry name" value="Fip1"/>
    <property type="match status" value="1"/>
</dbReference>
<reference evidence="14" key="1">
    <citation type="journal article" date="2008" name="Nat. Genet.">
        <title>The Pristionchus pacificus genome provides a unique perspective on nematode lifestyle and parasitism.</title>
        <authorList>
            <person name="Dieterich C."/>
            <person name="Clifton S.W."/>
            <person name="Schuster L.N."/>
            <person name="Chinwalla A."/>
            <person name="Delehaunty K."/>
            <person name="Dinkelacker I."/>
            <person name="Fulton L."/>
            <person name="Fulton R."/>
            <person name="Godfrey J."/>
            <person name="Minx P."/>
            <person name="Mitreva M."/>
            <person name="Roeseler W."/>
            <person name="Tian H."/>
            <person name="Witte H."/>
            <person name="Yang S.P."/>
            <person name="Wilson R.K."/>
            <person name="Sommer R.J."/>
        </authorList>
    </citation>
    <scope>NUCLEOTIDE SEQUENCE [LARGE SCALE GENOMIC DNA]</scope>
    <source>
        <strain evidence="14">PS312</strain>
    </source>
</reference>
<dbReference type="Pfam" id="PF04157">
    <property type="entry name" value="EAP30"/>
    <property type="match status" value="1"/>
</dbReference>
<feature type="region of interest" description="Disordered" evidence="12">
    <location>
        <begin position="714"/>
        <end position="918"/>
    </location>
</feature>
<dbReference type="AlphaFoldDB" id="A0A2A6BJ48"/>
<evidence type="ECO:0000256" key="7">
    <source>
        <dbReference type="ARBA" id="ARBA00022664"/>
    </source>
</evidence>
<dbReference type="SUPFAM" id="SSF50729">
    <property type="entry name" value="PH domain-like"/>
    <property type="match status" value="1"/>
</dbReference>
<dbReference type="Pfam" id="PF11605">
    <property type="entry name" value="Vps36_ESCRT-II"/>
    <property type="match status" value="1"/>
</dbReference>
<dbReference type="InterPro" id="IPR021648">
    <property type="entry name" value="GLUE_dom"/>
</dbReference>
<dbReference type="PANTHER" id="PTHR13128:SF12">
    <property type="entry name" value="VACUOLAR PROTEIN-SORTING-ASSOCIATED PROTEIN 36"/>
    <property type="match status" value="1"/>
</dbReference>
<dbReference type="GO" id="GO:0043328">
    <property type="term" value="P:protein transport to vacuole involved in ubiquitin-dependent protein catabolic process via the multivesicular body sorting pathway"/>
    <property type="evidence" value="ECO:0000318"/>
    <property type="project" value="GO_Central"/>
</dbReference>
<keyword evidence="11" id="KW-0967">Endosome</keyword>
<proteinExistence type="inferred from homology"/>
<comment type="similarity">
    <text evidence="2">Belongs to the FIP1 family.</text>
</comment>
<feature type="compositionally biased region" description="Basic and acidic residues" evidence="12">
    <location>
        <begin position="823"/>
        <end position="840"/>
    </location>
</feature>
<reference evidence="13" key="2">
    <citation type="submission" date="2022-06" db="UniProtKB">
        <authorList>
            <consortium name="EnsemblMetazoa"/>
        </authorList>
    </citation>
    <scope>IDENTIFICATION</scope>
    <source>
        <strain evidence="13">PS312</strain>
    </source>
</reference>
<evidence type="ECO:0000256" key="6">
    <source>
        <dbReference type="ARBA" id="ARBA00022490"/>
    </source>
</evidence>
<sequence>MANRLGFYQPGESMEEILCQAGNVGIFEGDLKHTQFEQGTVSMTLHRVIWADSSNADCRLTLHHSLVKHIDRHHKTIFSRAGKISVSLEQPPSNLMGPVSASIHNHVRFVFKGGGEEDFYKRYEEALKRKIWLRNSSGSSSSGSRASHATTQRSVGIAGIERKLAENHIRTHESISQAFEDMSRLMESAKEMVTLSKSIAEKMKARQGDITQDETISFKSYLLSLGVSDPVTKSTYGGGSVYFEKLAEELSNVLAPALKECGGVMTLPEAFCRINRARGMELLSPEDVLNACSALNKVNGPVEMARFPSGVIVVQLREASVQSSIGDTVSTVEGSGSLTAAQLSTAKGITVVLAKESMAEIWTGGDETEEETRLRIIKEETTDNGDEMGGRETVTEETEEENGGNGETHDNEESAHNGDEEEDNPFADDDDDEEDGVQVTIGEIRPNVQFATKPDARSAPIGGKGAIDLDTVPVIDGVVLYDIDLAQSEDKPWRKPGADPSDYFNYGFTEESWNMYCERQKKLRLEFSGNQLMVNRHIMAGIALANPLGSAPVAGIAGNNRILVDNTRRPFLHHRNNEDHGVSHTITRLGASTSNIATLGGAVPDFSRPPPMLSIPTMGGAKADHSITSVGSGEPAPPGSEDLDVSTPTSLIPPVNTSVPPPGAPIQSITSIAGLDMSMPPPGFNPSMPPPMMGGPPVGGMPNTAMPPPGFNPMMPPPHFGGHGGPPGGPGGPGGPPMNFGRAGYAGGMHGGMGRGMGRPQPLMRGDHYTDMHRRESSEFERERRGEREREREESGEDEERRHRRSERKKSRSPSKGGSSSSRRREDRTERRERGEDRERSSRRHRSGSRDRRDSRKKDESKRSRGGADDERSEKKKSRRHDKEDDHSSSTRSKRSKREEGDPVNIKQEPVDADGDNE</sequence>
<comment type="subcellular location">
    <subcellularLocation>
        <location evidence="11">Cytoplasm</location>
    </subcellularLocation>
    <subcellularLocation>
        <location evidence="11">Endosome</location>
    </subcellularLocation>
    <subcellularLocation>
        <location evidence="1">Nucleus</location>
    </subcellularLocation>
</comment>
<dbReference type="Gene3D" id="6.10.140.260">
    <property type="match status" value="1"/>
</dbReference>
<dbReference type="GO" id="GO:0005634">
    <property type="term" value="C:nucleus"/>
    <property type="evidence" value="ECO:0007669"/>
    <property type="project" value="UniProtKB-SubCell"/>
</dbReference>
<evidence type="ECO:0000256" key="4">
    <source>
        <dbReference type="ARBA" id="ARBA00017953"/>
    </source>
</evidence>
<keyword evidence="6 11" id="KW-0963">Cytoplasm</keyword>
<evidence type="ECO:0000256" key="5">
    <source>
        <dbReference type="ARBA" id="ARBA00022448"/>
    </source>
</evidence>
<dbReference type="InterPro" id="IPR011993">
    <property type="entry name" value="PH-like_dom_sf"/>
</dbReference>
<feature type="compositionally biased region" description="Basic residues" evidence="12">
    <location>
        <begin position="802"/>
        <end position="813"/>
    </location>
</feature>
<keyword evidence="8 11" id="KW-0653">Protein transport</keyword>
<dbReference type="Proteomes" id="UP000005239">
    <property type="component" value="Unassembled WGS sequence"/>
</dbReference>
<dbReference type="GO" id="GO:0032266">
    <property type="term" value="F:phosphatidylinositol-3-phosphate binding"/>
    <property type="evidence" value="ECO:0007669"/>
    <property type="project" value="UniProtKB-UniRule"/>
</dbReference>
<gene>
    <name evidence="13" type="primary">WBGene00204255</name>
</gene>
<evidence type="ECO:0000256" key="9">
    <source>
        <dbReference type="ARBA" id="ARBA00023242"/>
    </source>
</evidence>
<protein>
    <recommendedName>
        <fullName evidence="4 11">Vacuolar protein-sorting-associated protein 36</fullName>
    </recommendedName>
    <alternativeName>
        <fullName evidence="10 11">ESCRT-II complex subunit VPS36</fullName>
    </alternativeName>
</protein>
<dbReference type="InterPro" id="IPR036390">
    <property type="entry name" value="WH_DNA-bd_sf"/>
</dbReference>
<dbReference type="GO" id="GO:0043130">
    <property type="term" value="F:ubiquitin binding"/>
    <property type="evidence" value="ECO:0000318"/>
    <property type="project" value="GO_Central"/>
</dbReference>
<accession>A0A8R1UL57</accession>
<dbReference type="InterPro" id="IPR037855">
    <property type="entry name" value="Vps36"/>
</dbReference>
<dbReference type="GO" id="GO:0006397">
    <property type="term" value="P:mRNA processing"/>
    <property type="evidence" value="ECO:0007669"/>
    <property type="project" value="UniProtKB-KW"/>
</dbReference>
<keyword evidence="9" id="KW-0539">Nucleus</keyword>
<dbReference type="InterPro" id="IPR040608">
    <property type="entry name" value="Snf8/Vps36"/>
</dbReference>
<dbReference type="PROSITE" id="PS51495">
    <property type="entry name" value="GLUE"/>
    <property type="match status" value="1"/>
</dbReference>
<evidence type="ECO:0000256" key="2">
    <source>
        <dbReference type="ARBA" id="ARBA00007459"/>
    </source>
</evidence>
<keyword evidence="7" id="KW-0507">mRNA processing</keyword>
<feature type="compositionally biased region" description="Basic and acidic residues" evidence="12">
    <location>
        <begin position="371"/>
        <end position="381"/>
    </location>
</feature>
<feature type="compositionally biased region" description="Pro residues" evidence="12">
    <location>
        <begin position="727"/>
        <end position="736"/>
    </location>
</feature>
<accession>A0A2A6BJ48</accession>
<evidence type="ECO:0000256" key="3">
    <source>
        <dbReference type="ARBA" id="ARBA00009697"/>
    </source>
</evidence>
<feature type="compositionally biased region" description="Acidic residues" evidence="12">
    <location>
        <begin position="419"/>
        <end position="435"/>
    </location>
</feature>
<keyword evidence="14" id="KW-1185">Reference proteome</keyword>